<gene>
    <name evidence="2" type="ORF">AAG570_000683</name>
</gene>
<dbReference type="PANTHER" id="PTHR11012">
    <property type="entry name" value="PROTEIN KINASE-LIKE DOMAIN-CONTAINING"/>
    <property type="match status" value="1"/>
</dbReference>
<dbReference type="InterPro" id="IPR004119">
    <property type="entry name" value="EcKL"/>
</dbReference>
<feature type="compositionally biased region" description="Basic residues" evidence="1">
    <location>
        <begin position="1"/>
        <end position="12"/>
    </location>
</feature>
<dbReference type="PANTHER" id="PTHR11012:SF56">
    <property type="entry name" value="CHK KINASE-LIKE DOMAIN-CONTAINING PROTEIN-RELATED"/>
    <property type="match status" value="1"/>
</dbReference>
<protein>
    <recommendedName>
        <fullName evidence="4">CHK kinase-like domain-containing protein</fullName>
    </recommendedName>
</protein>
<dbReference type="Proteomes" id="UP001558652">
    <property type="component" value="Unassembled WGS sequence"/>
</dbReference>
<evidence type="ECO:0000313" key="3">
    <source>
        <dbReference type="Proteomes" id="UP001558652"/>
    </source>
</evidence>
<reference evidence="2 3" key="1">
    <citation type="submission" date="2024-07" db="EMBL/GenBank/DDBJ databases">
        <title>Chromosome-level genome assembly of the water stick insect Ranatra chinensis (Heteroptera: Nepidae).</title>
        <authorList>
            <person name="Liu X."/>
        </authorList>
    </citation>
    <scope>NUCLEOTIDE SEQUENCE [LARGE SCALE GENOMIC DNA]</scope>
    <source>
        <strain evidence="2">Cailab_2021Rc</strain>
        <tissue evidence="2">Muscle</tissue>
    </source>
</reference>
<sequence>MASKRRNMFHKNKTQETTEEEMEVDPGWLEVVLNRAERERGVRRVVAAACEDAVGQGDNFGSAMYRIKMDTVLGSGQPATRSLLVKNLPPPGRHRDFIEQFNAFPTEITTYSWVLSELEKLMIEKCDTNEKLWSDCLWYRPYDQIVLSDLKELGYRNIHRADRMDIEHALLTVNSLGRLHGMSAVLLHRGKLDVTRLSPYSMARNQPLMNRLLAVGLETLAAVMRQSWGSQWYLISIEQRNGCSGFTCTSFKELIIMRSAKGFIMSKFLIDAAPYHRSPLASDKMGALRVSRGHAKATYFLLRSSAAEKVSRLAENAGEVLQRLNAEETDKLVVFNHGDCWINNIMFRYGAWTCSPIGLR</sequence>
<evidence type="ECO:0008006" key="4">
    <source>
        <dbReference type="Google" id="ProtNLM"/>
    </source>
</evidence>
<proteinExistence type="predicted"/>
<evidence type="ECO:0000313" key="2">
    <source>
        <dbReference type="EMBL" id="KAL1140753.1"/>
    </source>
</evidence>
<dbReference type="AlphaFoldDB" id="A0ABD0ZIZ1"/>
<dbReference type="EMBL" id="JBFDAA010000001">
    <property type="protein sequence ID" value="KAL1140753.1"/>
    <property type="molecule type" value="Genomic_DNA"/>
</dbReference>
<dbReference type="Pfam" id="PF02958">
    <property type="entry name" value="EcKL"/>
    <property type="match status" value="2"/>
</dbReference>
<evidence type="ECO:0000256" key="1">
    <source>
        <dbReference type="SAM" id="MobiDB-lite"/>
    </source>
</evidence>
<accession>A0ABD0ZIZ1</accession>
<feature type="region of interest" description="Disordered" evidence="1">
    <location>
        <begin position="1"/>
        <end position="22"/>
    </location>
</feature>
<keyword evidence="3" id="KW-1185">Reference proteome</keyword>
<name>A0ABD0ZIZ1_9HEMI</name>
<organism evidence="2 3">
    <name type="scientific">Ranatra chinensis</name>
    <dbReference type="NCBI Taxonomy" id="642074"/>
    <lineage>
        <taxon>Eukaryota</taxon>
        <taxon>Metazoa</taxon>
        <taxon>Ecdysozoa</taxon>
        <taxon>Arthropoda</taxon>
        <taxon>Hexapoda</taxon>
        <taxon>Insecta</taxon>
        <taxon>Pterygota</taxon>
        <taxon>Neoptera</taxon>
        <taxon>Paraneoptera</taxon>
        <taxon>Hemiptera</taxon>
        <taxon>Heteroptera</taxon>
        <taxon>Panheteroptera</taxon>
        <taxon>Nepomorpha</taxon>
        <taxon>Nepidae</taxon>
        <taxon>Ranatrinae</taxon>
        <taxon>Ranatra</taxon>
    </lineage>
</organism>
<comment type="caution">
    <text evidence="2">The sequence shown here is derived from an EMBL/GenBank/DDBJ whole genome shotgun (WGS) entry which is preliminary data.</text>
</comment>